<dbReference type="OrthoDB" id="414666at2759"/>
<gene>
    <name evidence="1" type="ORF">HPBE_LOCUS14336</name>
</gene>
<dbReference type="WBParaSite" id="HPBE_0001433501-mRNA-1">
    <property type="protein sequence ID" value="HPBE_0001433501-mRNA-1"/>
    <property type="gene ID" value="HPBE_0001433501"/>
</dbReference>
<reference evidence="1 2" key="1">
    <citation type="submission" date="2018-11" db="EMBL/GenBank/DDBJ databases">
        <authorList>
            <consortium name="Pathogen Informatics"/>
        </authorList>
    </citation>
    <scope>NUCLEOTIDE SEQUENCE [LARGE SCALE GENOMIC DNA]</scope>
</reference>
<dbReference type="EMBL" id="UZAH01028318">
    <property type="protein sequence ID" value="VDO99298.1"/>
    <property type="molecule type" value="Genomic_DNA"/>
</dbReference>
<name>A0A183FZW5_HELPZ</name>
<dbReference type="AlphaFoldDB" id="A0A183FZW5"/>
<evidence type="ECO:0000313" key="2">
    <source>
        <dbReference type="Proteomes" id="UP000050761"/>
    </source>
</evidence>
<accession>A0A183FZW5</accession>
<dbReference type="Proteomes" id="UP000050761">
    <property type="component" value="Unassembled WGS sequence"/>
</dbReference>
<accession>A0A3P8DFE1</accession>
<protein>
    <submittedName>
        <fullName evidence="3">Reverse transcriptase domain-containing protein</fullName>
    </submittedName>
</protein>
<keyword evidence="2" id="KW-1185">Reference proteome</keyword>
<proteinExistence type="predicted"/>
<sequence>MSVPPRGATGNCSLFRAELNTDTRMQATAPSDSRRALAKPGECGKYARVPDARTALGAAELVRKSRNVSKTRVAMLNVAKKAAKKALAVARATHYGERFLYRLAKVHHRQTEDVEKFFGISDENGHLLMDRKMVLNRWRTYFEEVSTVEFAHSRIPYSPPVYDPVRKITVEEVEAALKKVKPGKATGPDDLATDLWKSNSWYPTKWLATFLNQVIA</sequence>
<evidence type="ECO:0000313" key="1">
    <source>
        <dbReference type="EMBL" id="VDO99298.1"/>
    </source>
</evidence>
<reference evidence="3" key="2">
    <citation type="submission" date="2019-09" db="UniProtKB">
        <authorList>
            <consortium name="WormBaseParasite"/>
        </authorList>
    </citation>
    <scope>IDENTIFICATION</scope>
</reference>
<evidence type="ECO:0000313" key="3">
    <source>
        <dbReference type="WBParaSite" id="HPBE_0001433501-mRNA-1"/>
    </source>
</evidence>
<organism evidence="2 3">
    <name type="scientific">Heligmosomoides polygyrus</name>
    <name type="common">Parasitic roundworm</name>
    <dbReference type="NCBI Taxonomy" id="6339"/>
    <lineage>
        <taxon>Eukaryota</taxon>
        <taxon>Metazoa</taxon>
        <taxon>Ecdysozoa</taxon>
        <taxon>Nematoda</taxon>
        <taxon>Chromadorea</taxon>
        <taxon>Rhabditida</taxon>
        <taxon>Rhabditina</taxon>
        <taxon>Rhabditomorpha</taxon>
        <taxon>Strongyloidea</taxon>
        <taxon>Heligmosomidae</taxon>
        <taxon>Heligmosomoides</taxon>
    </lineage>
</organism>